<comment type="caution">
    <text evidence="2">The sequence shown here is derived from an EMBL/GenBank/DDBJ whole genome shotgun (WGS) entry which is preliminary data.</text>
</comment>
<dbReference type="SUPFAM" id="SSF53756">
    <property type="entry name" value="UDP-Glycosyltransferase/glycogen phosphorylase"/>
    <property type="match status" value="1"/>
</dbReference>
<evidence type="ECO:0000313" key="2">
    <source>
        <dbReference type="EMBL" id="GEZ04782.1"/>
    </source>
</evidence>
<organism evidence="2">
    <name type="scientific">Tanacetum cinerariifolium</name>
    <name type="common">Dalmatian daisy</name>
    <name type="synonym">Chrysanthemum cinerariifolium</name>
    <dbReference type="NCBI Taxonomy" id="118510"/>
    <lineage>
        <taxon>Eukaryota</taxon>
        <taxon>Viridiplantae</taxon>
        <taxon>Streptophyta</taxon>
        <taxon>Embryophyta</taxon>
        <taxon>Tracheophyta</taxon>
        <taxon>Spermatophyta</taxon>
        <taxon>Magnoliopsida</taxon>
        <taxon>eudicotyledons</taxon>
        <taxon>Gunneridae</taxon>
        <taxon>Pentapetalae</taxon>
        <taxon>asterids</taxon>
        <taxon>campanulids</taxon>
        <taxon>Asterales</taxon>
        <taxon>Asteraceae</taxon>
        <taxon>Asteroideae</taxon>
        <taxon>Anthemideae</taxon>
        <taxon>Anthemidinae</taxon>
        <taxon>Tanacetum</taxon>
    </lineage>
</organism>
<name>A0A699I1I2_TANCI</name>
<protein>
    <submittedName>
        <fullName evidence="2">Protein argonaute 1</fullName>
    </submittedName>
</protein>
<sequence>MVEQVYKDHKSPFLMFGCKMDDGYGVVQMNDTHLALCIPELMKILIDVKGISYMSSTAFIEPLSVIEFITLLLNMDTSTRSLCDSDQVKVRFFVQ</sequence>
<dbReference type="Gene3D" id="3.40.50.2000">
    <property type="entry name" value="Glycogen Phosphorylase B"/>
    <property type="match status" value="1"/>
</dbReference>
<dbReference type="Pfam" id="PF00343">
    <property type="entry name" value="Phosphorylase"/>
    <property type="match status" value="1"/>
</dbReference>
<proteinExistence type="inferred from homology"/>
<dbReference type="InterPro" id="IPR000811">
    <property type="entry name" value="Glyco_trans_35"/>
</dbReference>
<dbReference type="GO" id="GO:0008184">
    <property type="term" value="F:glycogen phosphorylase activity"/>
    <property type="evidence" value="ECO:0007669"/>
    <property type="project" value="InterPro"/>
</dbReference>
<dbReference type="EMBL" id="BKCJ010235429">
    <property type="protein sequence ID" value="GEZ04782.1"/>
    <property type="molecule type" value="Genomic_DNA"/>
</dbReference>
<accession>A0A699I1I2</accession>
<comment type="similarity">
    <text evidence="1">Belongs to the glycogen phosphorylase family.</text>
</comment>
<reference evidence="2" key="1">
    <citation type="journal article" date="2019" name="Sci. Rep.">
        <title>Draft genome of Tanacetum cinerariifolium, the natural source of mosquito coil.</title>
        <authorList>
            <person name="Yamashiro T."/>
            <person name="Shiraishi A."/>
            <person name="Satake H."/>
            <person name="Nakayama K."/>
        </authorList>
    </citation>
    <scope>NUCLEOTIDE SEQUENCE</scope>
</reference>
<dbReference type="AlphaFoldDB" id="A0A699I1I2"/>
<gene>
    <name evidence="2" type="ORF">Tci_476755</name>
</gene>
<dbReference type="GO" id="GO:0005975">
    <property type="term" value="P:carbohydrate metabolic process"/>
    <property type="evidence" value="ECO:0007669"/>
    <property type="project" value="InterPro"/>
</dbReference>
<evidence type="ECO:0000256" key="1">
    <source>
        <dbReference type="ARBA" id="ARBA00006047"/>
    </source>
</evidence>